<dbReference type="RefSeq" id="WP_183733281.1">
    <property type="nucleotide sequence ID" value="NZ_JACHID010000012.1"/>
</dbReference>
<dbReference type="PROSITE" id="PS51832">
    <property type="entry name" value="HD_GYP"/>
    <property type="match status" value="1"/>
</dbReference>
<dbReference type="PANTHER" id="PTHR43155">
    <property type="entry name" value="CYCLIC DI-GMP PHOSPHODIESTERASE PA4108-RELATED"/>
    <property type="match status" value="1"/>
</dbReference>
<evidence type="ECO:0000313" key="3">
    <source>
        <dbReference type="Proteomes" id="UP000528322"/>
    </source>
</evidence>
<proteinExistence type="predicted"/>
<dbReference type="Pfam" id="PF13487">
    <property type="entry name" value="HD_5"/>
    <property type="match status" value="1"/>
</dbReference>
<feature type="domain" description="HD-GYP" evidence="1">
    <location>
        <begin position="129"/>
        <end position="328"/>
    </location>
</feature>
<evidence type="ECO:0000259" key="1">
    <source>
        <dbReference type="PROSITE" id="PS51832"/>
    </source>
</evidence>
<organism evidence="2 3">
    <name type="scientific">Desulfurispira natronophila</name>
    <dbReference type="NCBI Taxonomy" id="682562"/>
    <lineage>
        <taxon>Bacteria</taxon>
        <taxon>Pseudomonadati</taxon>
        <taxon>Chrysiogenota</taxon>
        <taxon>Chrysiogenia</taxon>
        <taxon>Chrysiogenales</taxon>
        <taxon>Chrysiogenaceae</taxon>
        <taxon>Desulfurispira</taxon>
    </lineage>
</organism>
<dbReference type="SUPFAM" id="SSF109604">
    <property type="entry name" value="HD-domain/PDEase-like"/>
    <property type="match status" value="1"/>
</dbReference>
<protein>
    <submittedName>
        <fullName evidence="2">HD-GYP domain-containing protein (C-di-GMP phosphodiesterase class II)</fullName>
    </submittedName>
</protein>
<comment type="caution">
    <text evidence="2">The sequence shown here is derived from an EMBL/GenBank/DDBJ whole genome shotgun (WGS) entry which is preliminary data.</text>
</comment>
<accession>A0A7W8DHJ6</accession>
<dbReference type="AlphaFoldDB" id="A0A7W8DHJ6"/>
<reference evidence="2 3" key="1">
    <citation type="submission" date="2020-08" db="EMBL/GenBank/DDBJ databases">
        <title>Genomic Encyclopedia of Type Strains, Phase IV (KMG-IV): sequencing the most valuable type-strain genomes for metagenomic binning, comparative biology and taxonomic classification.</title>
        <authorList>
            <person name="Goeker M."/>
        </authorList>
    </citation>
    <scope>NUCLEOTIDE SEQUENCE [LARGE SCALE GENOMIC DNA]</scope>
    <source>
        <strain evidence="2 3">DSM 22071</strain>
    </source>
</reference>
<dbReference type="Proteomes" id="UP000528322">
    <property type="component" value="Unassembled WGS sequence"/>
</dbReference>
<dbReference type="InterPro" id="IPR037522">
    <property type="entry name" value="HD_GYP_dom"/>
</dbReference>
<sequence length="409" mass="46119">MRIIPVDKLEVDMVMGEQIEVAGQIMLNRGAVLTQPYIDKLQHMGLTHVTIDDSQSQDIELETTISADTHRRGTKVVAQAFYDTQEVLESIREEVKGSAEEALEHSKFTDYMKNSPAFQAIIDYTRSLLEEILNSSGGIALNSIKQHDSRMFQHAIDVTAMAISLGRELNLPERHLEDLAYGTILHDIGKIMIPKSIISKSINDLSRQELALLRTHSLLGRRMMLNNSRISQRIRAVTVVTQHHEYHDGSGFPYGLKGSSETWSSDDTKHFSGISHLAEIANIVNTFDTLTSDHLCLAEPLGYLDAAYVMVNRLYNRFHPAYLDAFLRILTIFPPGSNIQIPSGRYQGYLGTVVRTSSEDRLSPFVRLFFDDKRNKLEVPIDLDMAAEQDVSMKRRSAADLDVLEFNLL</sequence>
<dbReference type="PANTHER" id="PTHR43155:SF2">
    <property type="entry name" value="CYCLIC DI-GMP PHOSPHODIESTERASE PA4108"/>
    <property type="match status" value="1"/>
</dbReference>
<keyword evidence="3" id="KW-1185">Reference proteome</keyword>
<gene>
    <name evidence="2" type="ORF">HNR37_001898</name>
</gene>
<name>A0A7W8DHJ6_9BACT</name>
<dbReference type="CDD" id="cd00077">
    <property type="entry name" value="HDc"/>
    <property type="match status" value="1"/>
</dbReference>
<evidence type="ECO:0000313" key="2">
    <source>
        <dbReference type="EMBL" id="MBB5022560.1"/>
    </source>
</evidence>
<dbReference type="EMBL" id="JACHID010000012">
    <property type="protein sequence ID" value="MBB5022560.1"/>
    <property type="molecule type" value="Genomic_DNA"/>
</dbReference>
<dbReference type="Gene3D" id="1.10.3210.10">
    <property type="entry name" value="Hypothetical protein af1432"/>
    <property type="match status" value="1"/>
</dbReference>
<dbReference type="InterPro" id="IPR003607">
    <property type="entry name" value="HD/PDEase_dom"/>
</dbReference>